<evidence type="ECO:0000256" key="2">
    <source>
        <dbReference type="ARBA" id="ARBA00023125"/>
    </source>
</evidence>
<dbReference type="Pfam" id="PF13545">
    <property type="entry name" value="HTH_Crp_2"/>
    <property type="match status" value="1"/>
</dbReference>
<dbReference type="FunFam" id="1.10.10.10:FF:000028">
    <property type="entry name" value="Fumarate/nitrate reduction transcriptional regulator Fnr"/>
    <property type="match status" value="1"/>
</dbReference>
<name>A0A917CAL0_9HYPH</name>
<dbReference type="PRINTS" id="PR00034">
    <property type="entry name" value="HTHCRP"/>
</dbReference>
<dbReference type="SMART" id="SM00419">
    <property type="entry name" value="HTH_CRP"/>
    <property type="match status" value="1"/>
</dbReference>
<keyword evidence="1" id="KW-0805">Transcription regulation</keyword>
<dbReference type="Gene3D" id="2.60.120.10">
    <property type="entry name" value="Jelly Rolls"/>
    <property type="match status" value="1"/>
</dbReference>
<dbReference type="InterPro" id="IPR050397">
    <property type="entry name" value="Env_Response_Regulators"/>
</dbReference>
<dbReference type="PANTHER" id="PTHR24567:SF75">
    <property type="entry name" value="FUMARATE AND NITRATE REDUCTION REGULATORY PROTEIN"/>
    <property type="match status" value="1"/>
</dbReference>
<dbReference type="GO" id="GO:0003700">
    <property type="term" value="F:DNA-binding transcription factor activity"/>
    <property type="evidence" value="ECO:0007669"/>
    <property type="project" value="InterPro"/>
</dbReference>
<dbReference type="Pfam" id="PF00027">
    <property type="entry name" value="cNMP_binding"/>
    <property type="match status" value="1"/>
</dbReference>
<dbReference type="CDD" id="cd00092">
    <property type="entry name" value="HTH_CRP"/>
    <property type="match status" value="1"/>
</dbReference>
<dbReference type="Proteomes" id="UP000606044">
    <property type="component" value="Unassembled WGS sequence"/>
</dbReference>
<dbReference type="InterPro" id="IPR014710">
    <property type="entry name" value="RmlC-like_jellyroll"/>
</dbReference>
<sequence length="252" mass="27362">MSTAASAIAHIASIPPQAYAHAMPSGRWSEIAKGTASMSLNGEAASPAQVVAALGTPVSFSRNSEIFGDDQLAEHVYVVTTGVVRICKLMGDGRRQIETFCLPGDAFGWETGDRYRFSAEAVSECRLVRVKRSVLFSRAGAEPELACALWALSFAELQRAQEHLLLLGRKTAQERVGSFLLDLARRAGTTTASNVTELQLAMSRQDMADFLGLTIETVSRTLTCLEEQGTISLPSSRRVQLRDRSALRRLDS</sequence>
<dbReference type="CDD" id="cd00038">
    <property type="entry name" value="CAP_ED"/>
    <property type="match status" value="1"/>
</dbReference>
<proteinExistence type="predicted"/>
<dbReference type="InterPro" id="IPR036388">
    <property type="entry name" value="WH-like_DNA-bd_sf"/>
</dbReference>
<dbReference type="InterPro" id="IPR036390">
    <property type="entry name" value="WH_DNA-bd_sf"/>
</dbReference>
<gene>
    <name evidence="6" type="primary">fixK</name>
    <name evidence="6" type="ORF">GCM10007301_44590</name>
</gene>
<evidence type="ECO:0000313" key="7">
    <source>
        <dbReference type="Proteomes" id="UP000606044"/>
    </source>
</evidence>
<keyword evidence="2" id="KW-0238">DNA-binding</keyword>
<dbReference type="SUPFAM" id="SSF46785">
    <property type="entry name" value="Winged helix' DNA-binding domain"/>
    <property type="match status" value="1"/>
</dbReference>
<evidence type="ECO:0000256" key="3">
    <source>
        <dbReference type="ARBA" id="ARBA00023163"/>
    </source>
</evidence>
<dbReference type="SMART" id="SM00100">
    <property type="entry name" value="cNMP"/>
    <property type="match status" value="1"/>
</dbReference>
<organism evidence="6 7">
    <name type="scientific">Azorhizobium oxalatiphilum</name>
    <dbReference type="NCBI Taxonomy" id="980631"/>
    <lineage>
        <taxon>Bacteria</taxon>
        <taxon>Pseudomonadati</taxon>
        <taxon>Pseudomonadota</taxon>
        <taxon>Alphaproteobacteria</taxon>
        <taxon>Hyphomicrobiales</taxon>
        <taxon>Xanthobacteraceae</taxon>
        <taxon>Azorhizobium</taxon>
    </lineage>
</organism>
<dbReference type="AlphaFoldDB" id="A0A917CAL0"/>
<dbReference type="GO" id="GO:0003677">
    <property type="term" value="F:DNA binding"/>
    <property type="evidence" value="ECO:0007669"/>
    <property type="project" value="UniProtKB-KW"/>
</dbReference>
<comment type="caution">
    <text evidence="6">The sequence shown here is derived from an EMBL/GenBank/DDBJ whole genome shotgun (WGS) entry which is preliminary data.</text>
</comment>
<dbReference type="GO" id="GO:0005829">
    <property type="term" value="C:cytosol"/>
    <property type="evidence" value="ECO:0007669"/>
    <property type="project" value="TreeGrafter"/>
</dbReference>
<evidence type="ECO:0000256" key="4">
    <source>
        <dbReference type="ARBA" id="ARBA00023231"/>
    </source>
</evidence>
<reference evidence="6" key="1">
    <citation type="journal article" date="2014" name="Int. J. Syst. Evol. Microbiol.">
        <title>Complete genome sequence of Corynebacterium casei LMG S-19264T (=DSM 44701T), isolated from a smear-ripened cheese.</title>
        <authorList>
            <consortium name="US DOE Joint Genome Institute (JGI-PGF)"/>
            <person name="Walter F."/>
            <person name="Albersmeier A."/>
            <person name="Kalinowski J."/>
            <person name="Ruckert C."/>
        </authorList>
    </citation>
    <scope>NUCLEOTIDE SEQUENCE</scope>
    <source>
        <strain evidence="6">CCM 7897</strain>
    </source>
</reference>
<protein>
    <submittedName>
        <fullName evidence="6">Transcriptional regulator</fullName>
    </submittedName>
</protein>
<dbReference type="InterPro" id="IPR012318">
    <property type="entry name" value="HTH_CRP"/>
</dbReference>
<keyword evidence="7" id="KW-1185">Reference proteome</keyword>
<dbReference type="SUPFAM" id="SSF51206">
    <property type="entry name" value="cAMP-binding domain-like"/>
    <property type="match status" value="1"/>
</dbReference>
<accession>A0A917CAL0</accession>
<dbReference type="RefSeq" id="WP_188582747.1">
    <property type="nucleotide sequence ID" value="NZ_BMCT01000008.1"/>
</dbReference>
<evidence type="ECO:0000313" key="6">
    <source>
        <dbReference type="EMBL" id="GGF79616.1"/>
    </source>
</evidence>
<keyword evidence="4" id="KW-0535">Nitrogen fixation</keyword>
<reference evidence="6" key="2">
    <citation type="submission" date="2020-09" db="EMBL/GenBank/DDBJ databases">
        <authorList>
            <person name="Sun Q."/>
            <person name="Sedlacek I."/>
        </authorList>
    </citation>
    <scope>NUCLEOTIDE SEQUENCE</scope>
    <source>
        <strain evidence="6">CCM 7897</strain>
    </source>
</reference>
<keyword evidence="3" id="KW-0804">Transcription</keyword>
<dbReference type="InterPro" id="IPR000595">
    <property type="entry name" value="cNMP-bd_dom"/>
</dbReference>
<dbReference type="PROSITE" id="PS51063">
    <property type="entry name" value="HTH_CRP_2"/>
    <property type="match status" value="1"/>
</dbReference>
<dbReference type="Gene3D" id="1.10.10.10">
    <property type="entry name" value="Winged helix-like DNA-binding domain superfamily/Winged helix DNA-binding domain"/>
    <property type="match status" value="1"/>
</dbReference>
<dbReference type="InterPro" id="IPR018490">
    <property type="entry name" value="cNMP-bd_dom_sf"/>
</dbReference>
<dbReference type="PANTHER" id="PTHR24567">
    <property type="entry name" value="CRP FAMILY TRANSCRIPTIONAL REGULATORY PROTEIN"/>
    <property type="match status" value="1"/>
</dbReference>
<evidence type="ECO:0000259" key="5">
    <source>
        <dbReference type="PROSITE" id="PS51063"/>
    </source>
</evidence>
<dbReference type="InterPro" id="IPR018335">
    <property type="entry name" value="Tscrpt_reg_HTH_Crp-type_CS"/>
</dbReference>
<dbReference type="PROSITE" id="PS00042">
    <property type="entry name" value="HTH_CRP_1"/>
    <property type="match status" value="1"/>
</dbReference>
<dbReference type="EMBL" id="BMCT01000008">
    <property type="protein sequence ID" value="GGF79616.1"/>
    <property type="molecule type" value="Genomic_DNA"/>
</dbReference>
<feature type="domain" description="HTH crp-type" evidence="5">
    <location>
        <begin position="170"/>
        <end position="245"/>
    </location>
</feature>
<evidence type="ECO:0000256" key="1">
    <source>
        <dbReference type="ARBA" id="ARBA00023015"/>
    </source>
</evidence>